<dbReference type="Pfam" id="PF23073">
    <property type="entry name" value="DUF7045"/>
    <property type="match status" value="1"/>
</dbReference>
<dbReference type="Proteomes" id="UP000025227">
    <property type="component" value="Unplaced"/>
</dbReference>
<dbReference type="Pfam" id="PF23069">
    <property type="entry name" value="DUF7042"/>
    <property type="match status" value="1"/>
</dbReference>
<dbReference type="InterPro" id="IPR055473">
    <property type="entry name" value="DUF7045"/>
</dbReference>
<organism evidence="5 6">
    <name type="scientific">Haemonchus contortus</name>
    <name type="common">Barber pole worm</name>
    <dbReference type="NCBI Taxonomy" id="6289"/>
    <lineage>
        <taxon>Eukaryota</taxon>
        <taxon>Metazoa</taxon>
        <taxon>Ecdysozoa</taxon>
        <taxon>Nematoda</taxon>
        <taxon>Chromadorea</taxon>
        <taxon>Rhabditida</taxon>
        <taxon>Rhabditina</taxon>
        <taxon>Rhabditomorpha</taxon>
        <taxon>Strongyloidea</taxon>
        <taxon>Trichostrongylidae</taxon>
        <taxon>Haemonchus</taxon>
    </lineage>
</organism>
<evidence type="ECO:0000259" key="2">
    <source>
        <dbReference type="Pfam" id="PF23070"/>
    </source>
</evidence>
<feature type="domain" description="DUF7045" evidence="4">
    <location>
        <begin position="369"/>
        <end position="467"/>
    </location>
</feature>
<feature type="domain" description="DUF7043" evidence="2">
    <location>
        <begin position="255"/>
        <end position="357"/>
    </location>
</feature>
<evidence type="ECO:0000313" key="6">
    <source>
        <dbReference type="WBParaSite" id="HCON_00045001-00001"/>
    </source>
</evidence>
<feature type="domain" description="DUF7044" evidence="3">
    <location>
        <begin position="4"/>
        <end position="111"/>
    </location>
</feature>
<dbReference type="PANTHER" id="PTHR22255">
    <property type="entry name" value="LP06548P"/>
    <property type="match status" value="1"/>
</dbReference>
<evidence type="ECO:0000259" key="4">
    <source>
        <dbReference type="Pfam" id="PF23073"/>
    </source>
</evidence>
<proteinExistence type="predicted"/>
<reference evidence="6" key="1">
    <citation type="submission" date="2020-12" db="UniProtKB">
        <authorList>
            <consortium name="WormBaseParasite"/>
        </authorList>
    </citation>
    <scope>IDENTIFICATION</scope>
    <source>
        <strain evidence="6">MHco3</strain>
    </source>
</reference>
<protein>
    <submittedName>
        <fullName evidence="6">Ig-like domain-containing protein</fullName>
    </submittedName>
</protein>
<keyword evidence="5" id="KW-1185">Reference proteome</keyword>
<dbReference type="Pfam" id="PF23070">
    <property type="entry name" value="DUF7043"/>
    <property type="match status" value="1"/>
</dbReference>
<sequence length="558" mass="62334">GVRACQIDSSIHGVFKRQLQSNRNLLFDTTFDDPMIYDEITISAKSISGYGDCYEQFEQSYVLGLRRMGRPLCYRCVTPIRRSSNILQLAHQQEEICYNTIGEAKSSCFDATQVTLEDGITVFKVNADPAVCHIDGRFALEYNLSGADFKCEINSGSEVHNCQSSNVLAVKFRNCSFPDFDMSLKCIGSFQGVNNSQYIIVANEQSDEYRCGLLSTSPDQTISIYFSRDSLCDLLSEHGAFESYRLKPVQSQSVASSCQFPIWLQGEYDTLTVTADWLQYAQGVQGTVPVISKCVQVMDDRVLVYSTTKCGEPLGYHCLWFAPRSESLVEFKTTIPRVNLFPNACSADSEFAQWPWTAAVTANIMPSPCGIIGKYSTPPDLRTQECYNVTVDCENRSLMKITAAHCSTDTIFDSRLYQCIASWKDENSLYTYAIKGQETQSCFVTKFSSGQLYMASTGPHCVRNFNFSANADRTIVLEEEVSCDSLQKQKLSRKPAGSVNQLRSSQTVQVDSWLESASVPPIGKSAVDDLQWTSDPTSAAMRTLNIVLLVVIYVWYLI</sequence>
<dbReference type="Pfam" id="PF23071">
    <property type="entry name" value="DUF7044"/>
    <property type="match status" value="1"/>
</dbReference>
<name>A0A7I4Y4T5_HAECO</name>
<dbReference type="WBParaSite" id="HCON_00045001-00001">
    <property type="protein sequence ID" value="HCON_00045001-00001"/>
    <property type="gene ID" value="HCON_00045001"/>
</dbReference>
<dbReference type="InterPro" id="IPR055471">
    <property type="entry name" value="DUF7043"/>
</dbReference>
<dbReference type="InterPro" id="IPR055470">
    <property type="entry name" value="DUF7042"/>
</dbReference>
<accession>A0A7I4Y4T5</accession>
<dbReference type="PANTHER" id="PTHR22255:SF4">
    <property type="entry name" value="CATION-INDEPENDENT MANNOSE-6-PHOSPHATE RECEPTOR"/>
    <property type="match status" value="1"/>
</dbReference>
<dbReference type="OrthoDB" id="6380161at2759"/>
<dbReference type="InterPro" id="IPR055472">
    <property type="entry name" value="DUF7044"/>
</dbReference>
<dbReference type="AlphaFoldDB" id="A0A7I4Y4T5"/>
<evidence type="ECO:0000259" key="3">
    <source>
        <dbReference type="Pfam" id="PF23071"/>
    </source>
</evidence>
<feature type="domain" description="DUF7042" evidence="1">
    <location>
        <begin position="129"/>
        <end position="247"/>
    </location>
</feature>
<evidence type="ECO:0000313" key="5">
    <source>
        <dbReference type="Proteomes" id="UP000025227"/>
    </source>
</evidence>
<evidence type="ECO:0000259" key="1">
    <source>
        <dbReference type="Pfam" id="PF23069"/>
    </source>
</evidence>